<dbReference type="EMBL" id="KV429072">
    <property type="protein sequence ID" value="KZT67826.1"/>
    <property type="molecule type" value="Genomic_DNA"/>
</dbReference>
<evidence type="ECO:0000313" key="1">
    <source>
        <dbReference type="EMBL" id="KZT67826.1"/>
    </source>
</evidence>
<organism evidence="1 2">
    <name type="scientific">Daedalea quercina L-15889</name>
    <dbReference type="NCBI Taxonomy" id="1314783"/>
    <lineage>
        <taxon>Eukaryota</taxon>
        <taxon>Fungi</taxon>
        <taxon>Dikarya</taxon>
        <taxon>Basidiomycota</taxon>
        <taxon>Agaricomycotina</taxon>
        <taxon>Agaricomycetes</taxon>
        <taxon>Polyporales</taxon>
        <taxon>Fomitopsis</taxon>
    </lineage>
</organism>
<accession>A0A165P6J4</accession>
<gene>
    <name evidence="1" type="ORF">DAEQUDRAFT_728592</name>
</gene>
<dbReference type="Proteomes" id="UP000076727">
    <property type="component" value="Unassembled WGS sequence"/>
</dbReference>
<proteinExistence type="predicted"/>
<feature type="non-terminal residue" evidence="1">
    <location>
        <position position="81"/>
    </location>
</feature>
<keyword evidence="2" id="KW-1185">Reference proteome</keyword>
<name>A0A165P6J4_9APHY</name>
<dbReference type="AlphaFoldDB" id="A0A165P6J4"/>
<evidence type="ECO:0000313" key="2">
    <source>
        <dbReference type="Proteomes" id="UP000076727"/>
    </source>
</evidence>
<reference evidence="1 2" key="1">
    <citation type="journal article" date="2016" name="Mol. Biol. Evol.">
        <title>Comparative Genomics of Early-Diverging Mushroom-Forming Fungi Provides Insights into the Origins of Lignocellulose Decay Capabilities.</title>
        <authorList>
            <person name="Nagy L.G."/>
            <person name="Riley R."/>
            <person name="Tritt A."/>
            <person name="Adam C."/>
            <person name="Daum C."/>
            <person name="Floudas D."/>
            <person name="Sun H."/>
            <person name="Yadav J.S."/>
            <person name="Pangilinan J."/>
            <person name="Larsson K.H."/>
            <person name="Matsuura K."/>
            <person name="Barry K."/>
            <person name="Labutti K."/>
            <person name="Kuo R."/>
            <person name="Ohm R.A."/>
            <person name="Bhattacharya S.S."/>
            <person name="Shirouzu T."/>
            <person name="Yoshinaga Y."/>
            <person name="Martin F.M."/>
            <person name="Grigoriev I.V."/>
            <person name="Hibbett D.S."/>
        </authorList>
    </citation>
    <scope>NUCLEOTIDE SEQUENCE [LARGE SCALE GENOMIC DNA]</scope>
    <source>
        <strain evidence="1 2">L-15889</strain>
    </source>
</reference>
<sequence>MSNQSVFIHYYKWKRRLLMFPAIMKGAAGYDELPRGPNRGTDMGDTSADVVTLSSVAEVGEIERDYADFQVWDPVDFVLDY</sequence>
<protein>
    <submittedName>
        <fullName evidence="1">Uncharacterized protein</fullName>
    </submittedName>
</protein>